<dbReference type="OMA" id="KTREGEM"/>
<dbReference type="PANTHER" id="PTHR23306:SF3">
    <property type="entry name" value="TUMOR SUPPRESSOR PROTEIN 101"/>
    <property type="match status" value="1"/>
</dbReference>
<dbReference type="SUPFAM" id="SSF54495">
    <property type="entry name" value="UBC-like"/>
    <property type="match status" value="1"/>
</dbReference>
<feature type="compositionally biased region" description="Polar residues" evidence="2">
    <location>
        <begin position="148"/>
        <end position="160"/>
    </location>
</feature>
<dbReference type="Pfam" id="PF05743">
    <property type="entry name" value="UEV"/>
    <property type="match status" value="1"/>
</dbReference>
<protein>
    <recommendedName>
        <fullName evidence="3">UEV domain-containing protein</fullName>
    </recommendedName>
</protein>
<dbReference type="AlphaFoldDB" id="T1GMH8"/>
<organism evidence="4 5">
    <name type="scientific">Megaselia scalaris</name>
    <name type="common">Humpbacked fly</name>
    <name type="synonym">Phora scalaris</name>
    <dbReference type="NCBI Taxonomy" id="36166"/>
    <lineage>
        <taxon>Eukaryota</taxon>
        <taxon>Metazoa</taxon>
        <taxon>Ecdysozoa</taxon>
        <taxon>Arthropoda</taxon>
        <taxon>Hexapoda</taxon>
        <taxon>Insecta</taxon>
        <taxon>Pterygota</taxon>
        <taxon>Neoptera</taxon>
        <taxon>Endopterygota</taxon>
        <taxon>Diptera</taxon>
        <taxon>Brachycera</taxon>
        <taxon>Muscomorpha</taxon>
        <taxon>Platypezoidea</taxon>
        <taxon>Phoridae</taxon>
        <taxon>Megaseliini</taxon>
        <taxon>Megaselia</taxon>
    </lineage>
</organism>
<dbReference type="HOGENOM" id="CLU_017548_1_1_1"/>
<dbReference type="GO" id="GO:0000813">
    <property type="term" value="C:ESCRT I complex"/>
    <property type="evidence" value="ECO:0007669"/>
    <property type="project" value="TreeGrafter"/>
</dbReference>
<dbReference type="GO" id="GO:0015031">
    <property type="term" value="P:protein transport"/>
    <property type="evidence" value="ECO:0007669"/>
    <property type="project" value="InterPro"/>
</dbReference>
<dbReference type="CDD" id="cd11685">
    <property type="entry name" value="UEV_TSG101-like"/>
    <property type="match status" value="1"/>
</dbReference>
<feature type="coiled-coil region" evidence="1">
    <location>
        <begin position="256"/>
        <end position="304"/>
    </location>
</feature>
<dbReference type="Proteomes" id="UP000015102">
    <property type="component" value="Unassembled WGS sequence"/>
</dbReference>
<dbReference type="Gene3D" id="3.10.110.10">
    <property type="entry name" value="Ubiquitin Conjugating Enzyme"/>
    <property type="match status" value="1"/>
</dbReference>
<evidence type="ECO:0000256" key="1">
    <source>
        <dbReference type="SAM" id="Coils"/>
    </source>
</evidence>
<dbReference type="InterPro" id="IPR016135">
    <property type="entry name" value="UBQ-conjugating_enzyme/RWD"/>
</dbReference>
<dbReference type="EnsemblMetazoa" id="MESCA004752-RA">
    <property type="protein sequence ID" value="MESCA004752-PA"/>
    <property type="gene ID" value="MESCA004752"/>
</dbReference>
<dbReference type="InterPro" id="IPR052070">
    <property type="entry name" value="ESCRT-I_UEV_domain"/>
</dbReference>
<feature type="region of interest" description="Disordered" evidence="2">
    <location>
        <begin position="148"/>
        <end position="168"/>
    </location>
</feature>
<dbReference type="InterPro" id="IPR008883">
    <property type="entry name" value="UEV_N"/>
</dbReference>
<evidence type="ECO:0000256" key="2">
    <source>
        <dbReference type="SAM" id="MobiDB-lite"/>
    </source>
</evidence>
<evidence type="ECO:0000313" key="5">
    <source>
        <dbReference type="Proteomes" id="UP000015102"/>
    </source>
</evidence>
<sequence>MVVNAAEEAHIAKLLERFQYRNIELTKKDVVQALNAYRLQYKVESFVFNDGSSKMLFTLYGTIPVVYKNNTYYIPISIILMDTHPHNTPMCFVKPTPTMQIKVSMYVDHNGKIYLPYLHDWNPVQSDLLSLIQVMIVTFGEFPPVFSKSANQQAQQQRPNSIPYPTGNPMMPLPGGGPGAFNMPMPDMGGGAYPPMGNSGGPGYPPTSFLPNSGGYMPPSMQNSNSGTGTITEEHIKLSLVSAVVDKLRRLIIEKVNQCQAEIDTLNRTSQELQEGGKKIDHILAKLKREEQDLIRNIAILKSKEEDLANHWKHLRKWMESMWMKLLSQLLHCINSEL</sequence>
<dbReference type="STRING" id="36166.T1GMH8"/>
<evidence type="ECO:0000313" key="4">
    <source>
        <dbReference type="EnsemblMetazoa" id="MESCA004752-PA"/>
    </source>
</evidence>
<dbReference type="EMBL" id="CAQQ02134106">
    <property type="status" value="NOT_ANNOTATED_CDS"/>
    <property type="molecule type" value="Genomic_DNA"/>
</dbReference>
<reference evidence="4" key="2">
    <citation type="submission" date="2015-06" db="UniProtKB">
        <authorList>
            <consortium name="EnsemblMetazoa"/>
        </authorList>
    </citation>
    <scope>IDENTIFICATION</scope>
</reference>
<dbReference type="PROSITE" id="PS51322">
    <property type="entry name" value="UEV"/>
    <property type="match status" value="1"/>
</dbReference>
<reference evidence="5" key="1">
    <citation type="submission" date="2013-02" db="EMBL/GenBank/DDBJ databases">
        <authorList>
            <person name="Hughes D."/>
        </authorList>
    </citation>
    <scope>NUCLEOTIDE SEQUENCE</scope>
    <source>
        <strain>Durham</strain>
        <strain evidence="5">NC isolate 2 -- Noor lab</strain>
    </source>
</reference>
<accession>T1GMH8</accession>
<feature type="domain" description="UEV" evidence="3">
    <location>
        <begin position="7"/>
        <end position="149"/>
    </location>
</feature>
<dbReference type="GO" id="GO:0043130">
    <property type="term" value="F:ubiquitin binding"/>
    <property type="evidence" value="ECO:0007669"/>
    <property type="project" value="TreeGrafter"/>
</dbReference>
<dbReference type="PANTHER" id="PTHR23306">
    <property type="entry name" value="TUMOR SUSCEPTIBILITY GENE 101 PROTEIN-RELATED"/>
    <property type="match status" value="1"/>
</dbReference>
<keyword evidence="5" id="KW-1185">Reference proteome</keyword>
<dbReference type="Gene3D" id="6.10.250.370">
    <property type="match status" value="1"/>
</dbReference>
<dbReference type="GO" id="GO:0008333">
    <property type="term" value="P:endosome to lysosome transport"/>
    <property type="evidence" value="ECO:0007669"/>
    <property type="project" value="TreeGrafter"/>
</dbReference>
<evidence type="ECO:0000259" key="3">
    <source>
        <dbReference type="PROSITE" id="PS51322"/>
    </source>
</evidence>
<proteinExistence type="predicted"/>
<keyword evidence="1" id="KW-0175">Coiled coil</keyword>
<name>T1GMH8_MEGSC</name>